<dbReference type="EMBL" id="BMAV01008370">
    <property type="protein sequence ID" value="GFY51920.1"/>
    <property type="molecule type" value="Genomic_DNA"/>
</dbReference>
<dbReference type="Proteomes" id="UP000886998">
    <property type="component" value="Unassembled WGS sequence"/>
</dbReference>
<gene>
    <name evidence="2" type="ORF">TNIN_188601</name>
</gene>
<evidence type="ECO:0000256" key="1">
    <source>
        <dbReference type="SAM" id="MobiDB-lite"/>
    </source>
</evidence>
<dbReference type="AlphaFoldDB" id="A0A8X6XE44"/>
<organism evidence="2 3">
    <name type="scientific">Trichonephila inaurata madagascariensis</name>
    <dbReference type="NCBI Taxonomy" id="2747483"/>
    <lineage>
        <taxon>Eukaryota</taxon>
        <taxon>Metazoa</taxon>
        <taxon>Ecdysozoa</taxon>
        <taxon>Arthropoda</taxon>
        <taxon>Chelicerata</taxon>
        <taxon>Arachnida</taxon>
        <taxon>Araneae</taxon>
        <taxon>Araneomorphae</taxon>
        <taxon>Entelegynae</taxon>
        <taxon>Araneoidea</taxon>
        <taxon>Nephilidae</taxon>
        <taxon>Trichonephila</taxon>
        <taxon>Trichonephila inaurata</taxon>
    </lineage>
</organism>
<name>A0A8X6XE44_9ARAC</name>
<reference evidence="2" key="1">
    <citation type="submission" date="2020-08" db="EMBL/GenBank/DDBJ databases">
        <title>Multicomponent nature underlies the extraordinary mechanical properties of spider dragline silk.</title>
        <authorList>
            <person name="Kono N."/>
            <person name="Nakamura H."/>
            <person name="Mori M."/>
            <person name="Yoshida Y."/>
            <person name="Ohtoshi R."/>
            <person name="Malay A.D."/>
            <person name="Moran D.A.P."/>
            <person name="Tomita M."/>
            <person name="Numata K."/>
            <person name="Arakawa K."/>
        </authorList>
    </citation>
    <scope>NUCLEOTIDE SEQUENCE</scope>
</reference>
<evidence type="ECO:0000313" key="2">
    <source>
        <dbReference type="EMBL" id="GFY51920.1"/>
    </source>
</evidence>
<feature type="compositionally biased region" description="Basic and acidic residues" evidence="1">
    <location>
        <begin position="1"/>
        <end position="21"/>
    </location>
</feature>
<comment type="caution">
    <text evidence="2">The sequence shown here is derived from an EMBL/GenBank/DDBJ whole genome shotgun (WGS) entry which is preliminary data.</text>
</comment>
<feature type="non-terminal residue" evidence="2">
    <location>
        <position position="48"/>
    </location>
</feature>
<protein>
    <submittedName>
        <fullName evidence="2">Uncharacterized protein</fullName>
    </submittedName>
</protein>
<proteinExistence type="predicted"/>
<evidence type="ECO:0000313" key="3">
    <source>
        <dbReference type="Proteomes" id="UP000886998"/>
    </source>
</evidence>
<accession>A0A8X6XE44</accession>
<sequence>TISLKEREDYKSKKSESEKAEGVNGVTEGESKMVHTVKSQMFYKDPET</sequence>
<keyword evidence="3" id="KW-1185">Reference proteome</keyword>
<feature type="region of interest" description="Disordered" evidence="1">
    <location>
        <begin position="1"/>
        <end position="31"/>
    </location>
</feature>